<comment type="caution">
    <text evidence="1">The sequence shown here is derived from an EMBL/GenBank/DDBJ whole genome shotgun (WGS) entry which is preliminary data.</text>
</comment>
<proteinExistence type="predicted"/>
<sequence length="169" mass="19765">MNKKIFLNLTNGIQALDKFDIPPSKVNFIRIQSTYCENASFEKMLLTLDSNFLMWLALGYECVVYDFGAQSETSKAVYYGLEWIRYVLNKRWFGKDTIPYIKGKNVSNSFHKFYMNLGKKTKKQIDYYKKFLMTNELKLTAVTAATEHDNQPEVYFNILKTKLVAIKCD</sequence>
<organism evidence="1">
    <name type="scientific">bioreactor metagenome</name>
    <dbReference type="NCBI Taxonomy" id="1076179"/>
    <lineage>
        <taxon>unclassified sequences</taxon>
        <taxon>metagenomes</taxon>
        <taxon>ecological metagenomes</taxon>
    </lineage>
</organism>
<protein>
    <submittedName>
        <fullName evidence="1">Uncharacterized protein</fullName>
    </submittedName>
</protein>
<dbReference type="EMBL" id="VSSQ01069997">
    <property type="protein sequence ID" value="MPN21904.1"/>
    <property type="molecule type" value="Genomic_DNA"/>
</dbReference>
<reference evidence="1" key="1">
    <citation type="submission" date="2019-08" db="EMBL/GenBank/DDBJ databases">
        <authorList>
            <person name="Kucharzyk K."/>
            <person name="Murdoch R.W."/>
            <person name="Higgins S."/>
            <person name="Loffler F."/>
        </authorList>
    </citation>
    <scope>NUCLEOTIDE SEQUENCE</scope>
</reference>
<accession>A0A645GD11</accession>
<dbReference type="AlphaFoldDB" id="A0A645GD11"/>
<evidence type="ECO:0000313" key="1">
    <source>
        <dbReference type="EMBL" id="MPN21904.1"/>
    </source>
</evidence>
<gene>
    <name evidence="1" type="ORF">SDC9_169286</name>
</gene>
<name>A0A645GD11_9ZZZZ</name>